<dbReference type="RefSeq" id="XP_046068506.1">
    <property type="nucleotide sequence ID" value="XM_046210178.1"/>
</dbReference>
<feature type="region of interest" description="Disordered" evidence="1">
    <location>
        <begin position="204"/>
        <end position="348"/>
    </location>
</feature>
<feature type="compositionally biased region" description="Basic and acidic residues" evidence="1">
    <location>
        <begin position="397"/>
        <end position="409"/>
    </location>
</feature>
<feature type="transmembrane region" description="Helical" evidence="2">
    <location>
        <begin position="660"/>
        <end position="682"/>
    </location>
</feature>
<feature type="compositionally biased region" description="Polar residues" evidence="1">
    <location>
        <begin position="234"/>
        <end position="245"/>
    </location>
</feature>
<protein>
    <submittedName>
        <fullName evidence="3">Uncharacterized protein</fullName>
    </submittedName>
</protein>
<feature type="region of interest" description="Disordered" evidence="1">
    <location>
        <begin position="103"/>
        <end position="192"/>
    </location>
</feature>
<proteinExistence type="predicted"/>
<feature type="compositionally biased region" description="Basic and acidic residues" evidence="1">
    <location>
        <begin position="312"/>
        <end position="323"/>
    </location>
</feature>
<dbReference type="AlphaFoldDB" id="A0AAD4KHX2"/>
<evidence type="ECO:0000313" key="4">
    <source>
        <dbReference type="Proteomes" id="UP001201262"/>
    </source>
</evidence>
<dbReference type="EMBL" id="JAJTJA010000010">
    <property type="protein sequence ID" value="KAH8692633.1"/>
    <property type="molecule type" value="Genomic_DNA"/>
</dbReference>
<feature type="compositionally biased region" description="Polar residues" evidence="1">
    <location>
        <begin position="33"/>
        <end position="42"/>
    </location>
</feature>
<comment type="caution">
    <text evidence="3">The sequence shown here is derived from an EMBL/GenBank/DDBJ whole genome shotgun (WGS) entry which is preliminary data.</text>
</comment>
<dbReference type="Proteomes" id="UP001201262">
    <property type="component" value="Unassembled WGS sequence"/>
</dbReference>
<evidence type="ECO:0000256" key="2">
    <source>
        <dbReference type="SAM" id="Phobius"/>
    </source>
</evidence>
<keyword evidence="2" id="KW-0472">Membrane</keyword>
<evidence type="ECO:0000256" key="1">
    <source>
        <dbReference type="SAM" id="MobiDB-lite"/>
    </source>
</evidence>
<feature type="compositionally biased region" description="Low complexity" evidence="1">
    <location>
        <begin position="386"/>
        <end position="396"/>
    </location>
</feature>
<keyword evidence="4" id="KW-1185">Reference proteome</keyword>
<feature type="region of interest" description="Disordered" evidence="1">
    <location>
        <begin position="1"/>
        <end position="82"/>
    </location>
</feature>
<keyword evidence="2" id="KW-0812">Transmembrane</keyword>
<feature type="non-terminal residue" evidence="3">
    <location>
        <position position="694"/>
    </location>
</feature>
<feature type="compositionally biased region" description="Polar residues" evidence="1">
    <location>
        <begin position="55"/>
        <end position="67"/>
    </location>
</feature>
<feature type="compositionally biased region" description="Basic and acidic residues" evidence="1">
    <location>
        <begin position="204"/>
        <end position="214"/>
    </location>
</feature>
<feature type="non-terminal residue" evidence="3">
    <location>
        <position position="1"/>
    </location>
</feature>
<feature type="compositionally biased region" description="Polar residues" evidence="1">
    <location>
        <begin position="325"/>
        <end position="334"/>
    </location>
</feature>
<feature type="compositionally biased region" description="Basic and acidic residues" evidence="1">
    <location>
        <begin position="246"/>
        <end position="266"/>
    </location>
</feature>
<organism evidence="3 4">
    <name type="scientific">Talaromyces proteolyticus</name>
    <dbReference type="NCBI Taxonomy" id="1131652"/>
    <lineage>
        <taxon>Eukaryota</taxon>
        <taxon>Fungi</taxon>
        <taxon>Dikarya</taxon>
        <taxon>Ascomycota</taxon>
        <taxon>Pezizomycotina</taxon>
        <taxon>Eurotiomycetes</taxon>
        <taxon>Eurotiomycetidae</taxon>
        <taxon>Eurotiales</taxon>
        <taxon>Trichocomaceae</taxon>
        <taxon>Talaromyces</taxon>
        <taxon>Talaromyces sect. Bacilispori</taxon>
    </lineage>
</organism>
<gene>
    <name evidence="3" type="ORF">BGW36DRAFT_274802</name>
</gene>
<dbReference type="GeneID" id="70240465"/>
<keyword evidence="2" id="KW-1133">Transmembrane helix</keyword>
<accession>A0AAD4KHX2</accession>
<name>A0AAD4KHX2_9EURO</name>
<feature type="region of interest" description="Disordered" evidence="1">
    <location>
        <begin position="370"/>
        <end position="454"/>
    </location>
</feature>
<reference evidence="3" key="1">
    <citation type="submission" date="2021-12" db="EMBL/GenBank/DDBJ databases">
        <title>Convergent genome expansion in fungi linked to evolution of root-endophyte symbiosis.</title>
        <authorList>
            <consortium name="DOE Joint Genome Institute"/>
            <person name="Ke Y.-H."/>
            <person name="Bonito G."/>
            <person name="Liao H.-L."/>
            <person name="Looney B."/>
            <person name="Rojas-Flechas A."/>
            <person name="Nash J."/>
            <person name="Hameed K."/>
            <person name="Schadt C."/>
            <person name="Martin F."/>
            <person name="Crous P.W."/>
            <person name="Miettinen O."/>
            <person name="Magnuson J.K."/>
            <person name="Labbe J."/>
            <person name="Jacobson D."/>
            <person name="Doktycz M.J."/>
            <person name="Veneault-Fourrey C."/>
            <person name="Kuo A."/>
            <person name="Mondo S."/>
            <person name="Calhoun S."/>
            <person name="Riley R."/>
            <person name="Ohm R."/>
            <person name="LaButti K."/>
            <person name="Andreopoulos B."/>
            <person name="Pangilinan J."/>
            <person name="Nolan M."/>
            <person name="Tritt A."/>
            <person name="Clum A."/>
            <person name="Lipzen A."/>
            <person name="Daum C."/>
            <person name="Barry K."/>
            <person name="Grigoriev I.V."/>
            <person name="Vilgalys R."/>
        </authorList>
    </citation>
    <scope>NUCLEOTIDE SEQUENCE</scope>
    <source>
        <strain evidence="3">PMI_201</strain>
    </source>
</reference>
<sequence>SRIPSPASKYDVRPRTSFGKTRTLKDAFEATSPALTMESNEGGTIEPIAVGGRTPSPNGRHQRNLSLPSPLAEVHSPPPGELLETYRRINDADYLADLVSEDDLDNGVDSWSRRSSRERRKRESSGSSDRQQLQYERRDNDVGYKLGYLEDNTDDPLRGTLSTYKRDEERLKHATTSQSPIFSRAKGGTRAENLQRRELEVTEMHVQEQEHDDGPQPGLNVPRNWGNKSKSHRQWLSSVTKQNGDLSRDKPPRRVIEREITRDNSRSRSPQKRLWPKGSSERDISTGDAIPNTPIVVYRGGGSTDRTQLPRSDSRDLLRKLARTESPNQSNTPEPQKPANKPLPDKTPVVIGAWVDTPMTVRPTAGAIEENITKELDSPSKLGPNSTSTTVSTQHSSSEDHGKNVHIDSRNTAAGKGGSSTEPFKSNLKQENKLDSDSERQANPERIKPKLPKSALDTVLEDAKSNGNPLLLSDDTINSLQGLMDGADAKLSRFAELKDEDIKVDLTALESDINDLQTQNDAQALDKLNFKIQSIIHGIQDARTGLDGLEDVIVSDGVVLPHKDSKACKACGSTQNQHADGRIYLAIPIPRLWYRHPVSKRLRLTIVSWALVIFGCWYMTECIMCDNFCHPAVAEVCDGYCLQPDAPQFPFTLPTMVWRWSHLSVILSPIITISIAFFRLVAQLLGFWDGYIDD</sequence>
<feature type="compositionally biased region" description="Basic and acidic residues" evidence="1">
    <location>
        <begin position="428"/>
        <end position="448"/>
    </location>
</feature>
<evidence type="ECO:0000313" key="3">
    <source>
        <dbReference type="EMBL" id="KAH8692633.1"/>
    </source>
</evidence>